<gene>
    <name evidence="1" type="ORF">CFX0092_A3185</name>
</gene>
<reference evidence="1" key="1">
    <citation type="submission" date="2016-01" db="EMBL/GenBank/DDBJ databases">
        <authorList>
            <person name="Mcilroy J.S."/>
            <person name="Karst M S."/>
            <person name="Albertsen M."/>
        </authorList>
    </citation>
    <scope>NUCLEOTIDE SEQUENCE</scope>
    <source>
        <strain evidence="1">Cfx-K</strain>
    </source>
</reference>
<dbReference type="RefSeq" id="WP_095044321.1">
    <property type="nucleotide sequence ID" value="NZ_LN890655.1"/>
</dbReference>
<organism evidence="1 2">
    <name type="scientific">Candidatus Promineifilum breve</name>
    <dbReference type="NCBI Taxonomy" id="1806508"/>
    <lineage>
        <taxon>Bacteria</taxon>
        <taxon>Bacillati</taxon>
        <taxon>Chloroflexota</taxon>
        <taxon>Ardenticatenia</taxon>
        <taxon>Candidatus Promineifilales</taxon>
        <taxon>Candidatus Promineifilaceae</taxon>
        <taxon>Candidatus Promineifilum</taxon>
    </lineage>
</organism>
<evidence type="ECO:0000313" key="1">
    <source>
        <dbReference type="EMBL" id="CUS05063.2"/>
    </source>
</evidence>
<name>A0A170PIU9_9CHLR</name>
<evidence type="ECO:0000313" key="2">
    <source>
        <dbReference type="Proteomes" id="UP000215027"/>
    </source>
</evidence>
<accession>A0A170PIU9</accession>
<keyword evidence="2" id="KW-1185">Reference proteome</keyword>
<dbReference type="Gene3D" id="2.60.40.4350">
    <property type="match status" value="1"/>
</dbReference>
<dbReference type="Proteomes" id="UP000215027">
    <property type="component" value="Chromosome I"/>
</dbReference>
<proteinExistence type="predicted"/>
<dbReference type="AlphaFoldDB" id="A0A170PIU9"/>
<dbReference type="KEGG" id="pbf:CFX0092_A3185"/>
<dbReference type="OrthoDB" id="482771at2"/>
<protein>
    <submittedName>
        <fullName evidence="1">CRISPR-associated RAMP protein, Csx10 family</fullName>
    </submittedName>
</protein>
<dbReference type="EMBL" id="LN890655">
    <property type="protein sequence ID" value="CUS05063.2"/>
    <property type="molecule type" value="Genomic_DNA"/>
</dbReference>
<sequence length="557" mass="62040">MKAFEVTYELLEPVLVTKPGGDPNTDSSQDYLPGSVVRGALVARYLAGSPPGEEFTRLFLDGRTRFLNAYPLDGARRAGPIPASWRRKKDDQDVSIYDFRHQSDRQAVKLDQKIRELFFRLGEPRDGRTPVLMPSVRYTETLHTTRDRKAGRALREAGNVYRYRALASGQRFAGLILTQTIADATKLKALLVSGDLLLGGAQTAGYGRVHVFLPDSAVHEDQATNWNGYAGSDIPAGRQFTLYFAADAVLRHPATGHTGPYVAETLGRLWPNAGVRYAGPQFGRVRWVGGFNRTWGLPLPQAWAVAAGSVYTLVADELISSADLTAVVERGLGERAAEGFGEVAFNPDWAAQSALAVVKDEIAISEPASPFPTLSANERELIARMNRRLAEAQLDRLVLARAQEIASLHRGRLLSKSQYGRLQLRLRREMGNESGGFADLRAYLRDVAARKSVRDQFRKSRIDGRPLLDWLASFVDKQGMKENPASDAGENERERWSPDAVWRELNMPANGWTLVDHRWQRPFLGEVPYQLDNATAHRLTVRLLIAVFELLAKQARR</sequence>